<dbReference type="RefSeq" id="WP_132580581.1">
    <property type="nucleotide sequence ID" value="NZ_SMAJ01000003.1"/>
</dbReference>
<keyword evidence="1 4" id="KW-0489">Methyltransferase</keyword>
<evidence type="ECO:0000256" key="2">
    <source>
        <dbReference type="ARBA" id="ARBA00022679"/>
    </source>
</evidence>
<dbReference type="CDD" id="cd02440">
    <property type="entry name" value="AdoMet_MTases"/>
    <property type="match status" value="1"/>
</dbReference>
<keyword evidence="2 4" id="KW-0808">Transferase</keyword>
<name>A0A4V2UZ33_9BURK</name>
<dbReference type="GO" id="GO:0008168">
    <property type="term" value="F:methyltransferase activity"/>
    <property type="evidence" value="ECO:0007669"/>
    <property type="project" value="UniProtKB-KW"/>
</dbReference>
<dbReference type="EMBL" id="SMAJ01000003">
    <property type="protein sequence ID" value="TCT09738.1"/>
    <property type="molecule type" value="Genomic_DNA"/>
</dbReference>
<keyword evidence="5" id="KW-1185">Reference proteome</keyword>
<dbReference type="AlphaFoldDB" id="A0A4V2UZ33"/>
<evidence type="ECO:0000256" key="1">
    <source>
        <dbReference type="ARBA" id="ARBA00022603"/>
    </source>
</evidence>
<gene>
    <name evidence="4" type="ORF">EDC26_103360</name>
</gene>
<feature type="domain" description="Methyltransferase" evidence="3">
    <location>
        <begin position="54"/>
        <end position="143"/>
    </location>
</feature>
<protein>
    <submittedName>
        <fullName evidence="4">Methyltransferase family protein</fullName>
    </submittedName>
</protein>
<dbReference type="Pfam" id="PF13649">
    <property type="entry name" value="Methyltransf_25"/>
    <property type="match status" value="1"/>
</dbReference>
<evidence type="ECO:0000313" key="4">
    <source>
        <dbReference type="EMBL" id="TCT09738.1"/>
    </source>
</evidence>
<organism evidence="4 5">
    <name type="scientific">Paralcaligenes ureilyticus</name>
    <dbReference type="NCBI Taxonomy" id="627131"/>
    <lineage>
        <taxon>Bacteria</taxon>
        <taxon>Pseudomonadati</taxon>
        <taxon>Pseudomonadota</taxon>
        <taxon>Betaproteobacteria</taxon>
        <taxon>Burkholderiales</taxon>
        <taxon>Alcaligenaceae</taxon>
        <taxon>Paralcaligenes</taxon>
    </lineage>
</organism>
<reference evidence="4 5" key="1">
    <citation type="submission" date="2019-03" db="EMBL/GenBank/DDBJ databases">
        <title>Genomic Encyclopedia of Type Strains, Phase IV (KMG-IV): sequencing the most valuable type-strain genomes for metagenomic binning, comparative biology and taxonomic classification.</title>
        <authorList>
            <person name="Goeker M."/>
        </authorList>
    </citation>
    <scope>NUCLEOTIDE SEQUENCE [LARGE SCALE GENOMIC DNA]</scope>
    <source>
        <strain evidence="4 5">DSM 24591</strain>
    </source>
</reference>
<accession>A0A4V2UZ33</accession>
<dbReference type="Proteomes" id="UP000295525">
    <property type="component" value="Unassembled WGS sequence"/>
</dbReference>
<sequence length="207" mass="23217">MTDPVQNIKRVSETTLGYYRQRAESFREGTRDHDVTQNIAALLRHIAAEPPYRILDFGCGPGRDLKAFVKLGHIPVGLDGTESFVAMARAESGCEVWQQDFLNLDLPDASFDGVFANASLFHVPTALLPQVLGQLRATLKPGGVLFSSNPRGHNEEGWNAGRYGVYHDLESWRAVMVAAGFLELEHYYRPAGLPREQQHWLASVWRR</sequence>
<dbReference type="PANTHER" id="PTHR43861">
    <property type="entry name" value="TRANS-ACONITATE 2-METHYLTRANSFERASE-RELATED"/>
    <property type="match status" value="1"/>
</dbReference>
<dbReference type="PANTHER" id="PTHR43861:SF1">
    <property type="entry name" value="TRANS-ACONITATE 2-METHYLTRANSFERASE"/>
    <property type="match status" value="1"/>
</dbReference>
<comment type="caution">
    <text evidence="4">The sequence shown here is derived from an EMBL/GenBank/DDBJ whole genome shotgun (WGS) entry which is preliminary data.</text>
</comment>
<evidence type="ECO:0000259" key="3">
    <source>
        <dbReference type="Pfam" id="PF13649"/>
    </source>
</evidence>
<dbReference type="Gene3D" id="3.40.50.150">
    <property type="entry name" value="Vaccinia Virus protein VP39"/>
    <property type="match status" value="1"/>
</dbReference>
<dbReference type="SUPFAM" id="SSF53335">
    <property type="entry name" value="S-adenosyl-L-methionine-dependent methyltransferases"/>
    <property type="match status" value="1"/>
</dbReference>
<dbReference type="InterPro" id="IPR041698">
    <property type="entry name" value="Methyltransf_25"/>
</dbReference>
<proteinExistence type="predicted"/>
<dbReference type="InterPro" id="IPR029063">
    <property type="entry name" value="SAM-dependent_MTases_sf"/>
</dbReference>
<evidence type="ECO:0000313" key="5">
    <source>
        <dbReference type="Proteomes" id="UP000295525"/>
    </source>
</evidence>
<dbReference type="GO" id="GO:0032259">
    <property type="term" value="P:methylation"/>
    <property type="evidence" value="ECO:0007669"/>
    <property type="project" value="UniProtKB-KW"/>
</dbReference>
<dbReference type="OrthoDB" id="9804312at2"/>